<evidence type="ECO:0000256" key="1">
    <source>
        <dbReference type="ARBA" id="ARBA00006135"/>
    </source>
</evidence>
<dbReference type="Pfam" id="PF03524">
    <property type="entry name" value="CagX"/>
    <property type="match status" value="1"/>
</dbReference>
<dbReference type="PATRIC" id="fig|1280953.3.peg.3335"/>
<keyword evidence="2 3" id="KW-0732">Signal</keyword>
<gene>
    <name evidence="4" type="ORF">HOC_16633</name>
</gene>
<dbReference type="eggNOG" id="COG3504">
    <property type="taxonomic scope" value="Bacteria"/>
</dbReference>
<protein>
    <submittedName>
        <fullName evidence="4">Conjugal transfer protein TrbG</fullName>
    </submittedName>
</protein>
<dbReference type="InterPro" id="IPR033645">
    <property type="entry name" value="VirB9/CagX/TrbG_C"/>
</dbReference>
<dbReference type="Gene3D" id="2.60.40.2500">
    <property type="match status" value="1"/>
</dbReference>
<reference evidence="4 5" key="1">
    <citation type="journal article" date="2014" name="Antonie Van Leeuwenhoek">
        <title>Hyphomonas beringensis sp. nov. and Hyphomonas chukchiensis sp. nov., isolated from surface seawater of the Bering Sea and Chukchi Sea.</title>
        <authorList>
            <person name="Li C."/>
            <person name="Lai Q."/>
            <person name="Li G."/>
            <person name="Dong C."/>
            <person name="Wang J."/>
            <person name="Liao Y."/>
            <person name="Shao Z."/>
        </authorList>
    </citation>
    <scope>NUCLEOTIDE SEQUENCE [LARGE SCALE GENOMIC DNA]</scope>
    <source>
        <strain evidence="4 5">SCH89</strain>
    </source>
</reference>
<dbReference type="CDD" id="cd06911">
    <property type="entry name" value="VirB9_CagX_TrbG"/>
    <property type="match status" value="1"/>
</dbReference>
<feature type="signal peptide" evidence="3">
    <location>
        <begin position="1"/>
        <end position="16"/>
    </location>
</feature>
<evidence type="ECO:0000313" key="4">
    <source>
        <dbReference type="EMBL" id="KDA01213.1"/>
    </source>
</evidence>
<comment type="caution">
    <text evidence="4">The sequence shown here is derived from an EMBL/GenBank/DDBJ whole genome shotgun (WGS) entry which is preliminary data.</text>
</comment>
<evidence type="ECO:0000256" key="3">
    <source>
        <dbReference type="SAM" id="SignalP"/>
    </source>
</evidence>
<dbReference type="NCBIfam" id="TIGR02775">
    <property type="entry name" value="TrbG_Ti"/>
    <property type="match status" value="1"/>
</dbReference>
<dbReference type="OrthoDB" id="9815808at2"/>
<organism evidence="4 5">
    <name type="scientific">Hyphomonas oceanitis SCH89</name>
    <dbReference type="NCBI Taxonomy" id="1280953"/>
    <lineage>
        <taxon>Bacteria</taxon>
        <taxon>Pseudomonadati</taxon>
        <taxon>Pseudomonadota</taxon>
        <taxon>Alphaproteobacteria</taxon>
        <taxon>Hyphomonadales</taxon>
        <taxon>Hyphomonadaceae</taxon>
        <taxon>Hyphomonas</taxon>
    </lineage>
</organism>
<dbReference type="AlphaFoldDB" id="A0A059G403"/>
<name>A0A059G403_9PROT</name>
<accession>A0A059G403</accession>
<evidence type="ECO:0000313" key="5">
    <source>
        <dbReference type="Proteomes" id="UP000024942"/>
    </source>
</evidence>
<dbReference type="Proteomes" id="UP000024942">
    <property type="component" value="Unassembled WGS sequence"/>
</dbReference>
<evidence type="ECO:0000256" key="2">
    <source>
        <dbReference type="ARBA" id="ARBA00022729"/>
    </source>
</evidence>
<dbReference type="STRING" id="1280953.HOC_16633"/>
<proteinExistence type="inferred from homology"/>
<dbReference type="EMBL" id="ARYL01000033">
    <property type="protein sequence ID" value="KDA01213.1"/>
    <property type="molecule type" value="Genomic_DNA"/>
</dbReference>
<dbReference type="InterPro" id="IPR014142">
    <property type="entry name" value="TrbG_Ti"/>
</dbReference>
<comment type="similarity">
    <text evidence="1">Belongs to the TrbG/VirB9 family.</text>
</comment>
<dbReference type="PROSITE" id="PS51257">
    <property type="entry name" value="PROKAR_LIPOPROTEIN"/>
    <property type="match status" value="1"/>
</dbReference>
<dbReference type="RefSeq" id="WP_035540650.1">
    <property type="nucleotide sequence ID" value="NZ_ARYL01000033.1"/>
</dbReference>
<feature type="chain" id="PRO_5001573206" evidence="3">
    <location>
        <begin position="17"/>
        <end position="340"/>
    </location>
</feature>
<keyword evidence="5" id="KW-1185">Reference proteome</keyword>
<dbReference type="InterPro" id="IPR038161">
    <property type="entry name" value="VirB9/CagX/TrbG_C_sf"/>
</dbReference>
<dbReference type="InterPro" id="IPR010258">
    <property type="entry name" value="Conjugal_tfr_TrbG/VirB9/CagX"/>
</dbReference>
<sequence>MKRLALILLASTALTACESFPTAVGPDITLDEPDYVEDLYLAPYAEEINIADADLSPMPVAYRTYTPTRVTGAMPGQLKPMPTEADGPSLQPYQAIETANGKAAVEPSLDNYMNAIQVYPYSVGALYQVYCAPEQVTDIVLQPGEELVSVSAGDTVRWVLGDTVSGTGTDAQAHILIKPTQAGLKTNLIITTSLRAYHLELRAFEETYMAAVSWRYADQQLVTRVARSGAVSASASPAGLQLDRLKFRYDMDGDFPHWRPDRVFDDGRKVYIQFPARLDQGEAPALFVIGRDGKSQLVNYRMSGDYYVVDRLFARAELRLGEKRQDVVRIARNDLGSAQP</sequence>